<evidence type="ECO:0000256" key="1">
    <source>
        <dbReference type="SAM" id="MobiDB-lite"/>
    </source>
</evidence>
<dbReference type="EMBL" id="FNVT01000009">
    <property type="protein sequence ID" value="SEG95807.1"/>
    <property type="molecule type" value="Genomic_DNA"/>
</dbReference>
<evidence type="ECO:0000313" key="2">
    <source>
        <dbReference type="EMBL" id="SEG95807.1"/>
    </source>
</evidence>
<dbReference type="Proteomes" id="UP000236732">
    <property type="component" value="Unassembled WGS sequence"/>
</dbReference>
<proteinExistence type="predicted"/>
<keyword evidence="3" id="KW-1185">Reference proteome</keyword>
<reference evidence="2 3" key="1">
    <citation type="submission" date="2016-10" db="EMBL/GenBank/DDBJ databases">
        <authorList>
            <person name="de Groot N.N."/>
        </authorList>
    </citation>
    <scope>NUCLEOTIDE SEQUENCE [LARGE SCALE GENOMIC DNA]</scope>
    <source>
        <strain evidence="2 3">CGMCC 4.7037</strain>
    </source>
</reference>
<accession>A0A1H6EDC3</accession>
<evidence type="ECO:0000313" key="3">
    <source>
        <dbReference type="Proteomes" id="UP000236732"/>
    </source>
</evidence>
<protein>
    <submittedName>
        <fullName evidence="2">Uncharacterized protein</fullName>
    </submittedName>
</protein>
<feature type="compositionally biased region" description="Low complexity" evidence="1">
    <location>
        <begin position="92"/>
        <end position="105"/>
    </location>
</feature>
<sequence>MARDQAADDFGSDDATAGRDPLNAVDELAHLQDAVLEQIADAPASVNSRSLVAYLLAEDHDGQAGMRVPRRDGDAKVGGMCTSVTTMPGERSATAAASASDSPAALESGEPGPREVVRGRPGARGLPELAAGVRRWGAVLVTHEGAGHGTPTGALHVRGRRWTTTC</sequence>
<dbReference type="AlphaFoldDB" id="A0A1H6EDC3"/>
<name>A0A1H6EDC3_9ACTN</name>
<gene>
    <name evidence="2" type="ORF">SAMN05444920_109163</name>
</gene>
<organism evidence="2 3">
    <name type="scientific">Nonomuraea solani</name>
    <dbReference type="NCBI Taxonomy" id="1144553"/>
    <lineage>
        <taxon>Bacteria</taxon>
        <taxon>Bacillati</taxon>
        <taxon>Actinomycetota</taxon>
        <taxon>Actinomycetes</taxon>
        <taxon>Streptosporangiales</taxon>
        <taxon>Streptosporangiaceae</taxon>
        <taxon>Nonomuraea</taxon>
    </lineage>
</organism>
<feature type="region of interest" description="Disordered" evidence="1">
    <location>
        <begin position="85"/>
        <end position="122"/>
    </location>
</feature>
<feature type="region of interest" description="Disordered" evidence="1">
    <location>
        <begin position="1"/>
        <end position="21"/>
    </location>
</feature>